<dbReference type="PANTHER" id="PTHR34001">
    <property type="entry name" value="BLL7405 PROTEIN"/>
    <property type="match status" value="1"/>
</dbReference>
<feature type="chain" id="PRO_5046116665" evidence="5">
    <location>
        <begin position="23"/>
        <end position="222"/>
    </location>
</feature>
<keyword evidence="3" id="KW-0472">Membrane</keyword>
<evidence type="ECO:0000256" key="2">
    <source>
        <dbReference type="ARBA" id="ARBA00022729"/>
    </source>
</evidence>
<keyword evidence="8" id="KW-1185">Reference proteome</keyword>
<evidence type="ECO:0000256" key="3">
    <source>
        <dbReference type="ARBA" id="ARBA00023136"/>
    </source>
</evidence>
<reference evidence="7 8" key="1">
    <citation type="submission" date="2023-08" db="EMBL/GenBank/DDBJ databases">
        <title>genomic of G39.</title>
        <authorList>
            <person name="Wang Y."/>
        </authorList>
    </citation>
    <scope>NUCLEOTIDE SEQUENCE [LARGE SCALE GENOMIC DNA]</scope>
    <source>
        <strain evidence="7 8">G39</strain>
    </source>
</reference>
<dbReference type="SUPFAM" id="SSF56925">
    <property type="entry name" value="OMPA-like"/>
    <property type="match status" value="1"/>
</dbReference>
<feature type="domain" description="Outer membrane protein beta-barrel" evidence="6">
    <location>
        <begin position="8"/>
        <end position="222"/>
    </location>
</feature>
<evidence type="ECO:0000256" key="1">
    <source>
        <dbReference type="ARBA" id="ARBA00004370"/>
    </source>
</evidence>
<evidence type="ECO:0000259" key="6">
    <source>
        <dbReference type="Pfam" id="PF13505"/>
    </source>
</evidence>
<evidence type="ECO:0000256" key="5">
    <source>
        <dbReference type="SAM" id="SignalP"/>
    </source>
</evidence>
<dbReference type="InterPro" id="IPR027385">
    <property type="entry name" value="Beta-barrel_OMP"/>
</dbReference>
<dbReference type="Pfam" id="PF13505">
    <property type="entry name" value="OMP_b-brl"/>
    <property type="match status" value="1"/>
</dbReference>
<dbReference type="InterPro" id="IPR011250">
    <property type="entry name" value="OMP/PagP_B-barrel"/>
</dbReference>
<comment type="similarity">
    <text evidence="4">Belongs to the Omp25/RopB family.</text>
</comment>
<dbReference type="InterPro" id="IPR051692">
    <property type="entry name" value="OMP-like"/>
</dbReference>
<evidence type="ECO:0000256" key="4">
    <source>
        <dbReference type="ARBA" id="ARBA00038306"/>
    </source>
</evidence>
<comment type="subcellular location">
    <subcellularLocation>
        <location evidence="1">Membrane</location>
    </subcellularLocation>
</comment>
<sequence length="222" mass="23421">MKKTVALFAAASVAAIAAPAAAQDATDGTFTGPRAEALVGYDVSKAGSDIDDDANEGNDQSIDGVTYGVGVGYDFNAGGVVLGLEGELTDSTADVEFDGADGEFFGLGNVNAGRDIYVGARAGILANPDLLLYVKGGYTNARYNVNSSFDGDEFRAKIDTDGFRVGAGAEYALNENTYAKLEYRYSNYSDAELDFEGDTPDVDLGEIDVDRHQVMLGFGYRF</sequence>
<evidence type="ECO:0000313" key="7">
    <source>
        <dbReference type="EMBL" id="MDP4575575.1"/>
    </source>
</evidence>
<dbReference type="RefSeq" id="WP_305932855.1">
    <property type="nucleotide sequence ID" value="NZ_JAVAIM010000001.1"/>
</dbReference>
<dbReference type="Proteomes" id="UP001240639">
    <property type="component" value="Unassembled WGS sequence"/>
</dbReference>
<dbReference type="EMBL" id="JAVAIM010000001">
    <property type="protein sequence ID" value="MDP4575575.1"/>
    <property type="molecule type" value="Genomic_DNA"/>
</dbReference>
<evidence type="ECO:0000313" key="8">
    <source>
        <dbReference type="Proteomes" id="UP001240639"/>
    </source>
</evidence>
<organism evidence="7 8">
    <name type="scientific">Qipengyuania profundimaris</name>
    <dbReference type="NCBI Taxonomy" id="3067652"/>
    <lineage>
        <taxon>Bacteria</taxon>
        <taxon>Pseudomonadati</taxon>
        <taxon>Pseudomonadota</taxon>
        <taxon>Alphaproteobacteria</taxon>
        <taxon>Sphingomonadales</taxon>
        <taxon>Erythrobacteraceae</taxon>
        <taxon>Qipengyuania</taxon>
    </lineage>
</organism>
<keyword evidence="2 5" id="KW-0732">Signal</keyword>
<accession>A0ABT9HQZ6</accession>
<comment type="caution">
    <text evidence="7">The sequence shown here is derived from an EMBL/GenBank/DDBJ whole genome shotgun (WGS) entry which is preliminary data.</text>
</comment>
<dbReference type="Gene3D" id="2.40.160.20">
    <property type="match status" value="1"/>
</dbReference>
<protein>
    <submittedName>
        <fullName evidence="7">Porin family protein</fullName>
    </submittedName>
</protein>
<feature type="signal peptide" evidence="5">
    <location>
        <begin position="1"/>
        <end position="22"/>
    </location>
</feature>
<gene>
    <name evidence="7" type="ORF">Q9K02_10545</name>
</gene>
<dbReference type="PANTHER" id="PTHR34001:SF3">
    <property type="entry name" value="BLL7405 PROTEIN"/>
    <property type="match status" value="1"/>
</dbReference>
<proteinExistence type="inferred from homology"/>
<name>A0ABT9HQZ6_9SPHN</name>